<dbReference type="InterPro" id="IPR019614">
    <property type="entry name" value="SAM-dep_methyl-trfase"/>
</dbReference>
<dbReference type="GO" id="GO:0005737">
    <property type="term" value="C:cytoplasm"/>
    <property type="evidence" value="ECO:0007669"/>
    <property type="project" value="UniProtKB-SubCell"/>
</dbReference>
<proteinExistence type="inferred from homology"/>
<dbReference type="GO" id="GO:0003723">
    <property type="term" value="F:RNA binding"/>
    <property type="evidence" value="ECO:0007669"/>
    <property type="project" value="InterPro"/>
</dbReference>
<feature type="domain" description="RlmI-like PUA" evidence="8">
    <location>
        <begin position="6"/>
        <end position="71"/>
    </location>
</feature>
<evidence type="ECO:0000259" key="8">
    <source>
        <dbReference type="Pfam" id="PF17785"/>
    </source>
</evidence>
<comment type="caution">
    <text evidence="9">The sequence shown here is derived from an EMBL/GenBank/DDBJ whole genome shotgun (WGS) entry which is preliminary data.</text>
</comment>
<keyword evidence="4" id="KW-0808">Transferase</keyword>
<evidence type="ECO:0000256" key="1">
    <source>
        <dbReference type="ARBA" id="ARBA00004496"/>
    </source>
</evidence>
<dbReference type="Gene3D" id="3.40.50.150">
    <property type="entry name" value="Vaccinia Virus protein VP39"/>
    <property type="match status" value="1"/>
</dbReference>
<dbReference type="Pfam" id="PF17785">
    <property type="entry name" value="PUA_3"/>
    <property type="match status" value="1"/>
</dbReference>
<dbReference type="InterPro" id="IPR036974">
    <property type="entry name" value="PUA_sf"/>
</dbReference>
<sequence length="394" mass="42973">MTDATIRILQGHDKRLRGGGPWLYSNEVQMDAAAKALPPGSVVRLVAADGKAMALAHFNPHSLIAARILTRNVEVRIDAKFFARRLKRAAELRDRLFDRPFYRLVHAEADGMPGVVIDRFGDVLVVQLNSVGMNRQEEELLAAIDQVLAPRLVVLRNDSPIRSLEGLEAEVRVVRGETTGPLEVEENGLSFVCDPQGGQKTGWYYDQRDNRAFVRRLARDQRVLDVYSYAGGFALNAAAGGAREVVVVDRAESALAMAQESAGRQGVAERCSFRKQEAYAAIDDLAAARERFGLVICDPPAFVKSRKDLAAGLKGYRKLARGAAGLVAEGGFLCIASCSHNVDEASFAREVYIGIRAAGRSARMIYRGGAGPDHPIHPALPESAYLKFLAYALD</sequence>
<evidence type="ECO:0000256" key="4">
    <source>
        <dbReference type="ARBA" id="ARBA00022679"/>
    </source>
</evidence>
<dbReference type="PROSITE" id="PS50890">
    <property type="entry name" value="PUA"/>
    <property type="match status" value="1"/>
</dbReference>
<dbReference type="Pfam" id="PF10672">
    <property type="entry name" value="Methyltrans_SAM"/>
    <property type="match status" value="1"/>
</dbReference>
<keyword evidence="2" id="KW-0963">Cytoplasm</keyword>
<dbReference type="CDD" id="cd11572">
    <property type="entry name" value="RlmI_M_like"/>
    <property type="match status" value="1"/>
</dbReference>
<evidence type="ECO:0000259" key="7">
    <source>
        <dbReference type="Pfam" id="PF10672"/>
    </source>
</evidence>
<dbReference type="EMBL" id="JARGEQ010000092">
    <property type="protein sequence ID" value="MDF1586720.1"/>
    <property type="molecule type" value="Genomic_DNA"/>
</dbReference>
<gene>
    <name evidence="9" type="ORF">PZ740_10040</name>
</gene>
<comment type="similarity">
    <text evidence="6">Belongs to the methyltransferase superfamily. RlmI family.</text>
</comment>
<dbReference type="CDD" id="cd02440">
    <property type="entry name" value="AdoMet_MTases"/>
    <property type="match status" value="1"/>
</dbReference>
<evidence type="ECO:0000256" key="3">
    <source>
        <dbReference type="ARBA" id="ARBA00022603"/>
    </source>
</evidence>
<evidence type="ECO:0000313" key="9">
    <source>
        <dbReference type="EMBL" id="MDF1586720.1"/>
    </source>
</evidence>
<evidence type="ECO:0000256" key="5">
    <source>
        <dbReference type="ARBA" id="ARBA00022691"/>
    </source>
</evidence>
<dbReference type="SUPFAM" id="SSF88697">
    <property type="entry name" value="PUA domain-like"/>
    <property type="match status" value="1"/>
</dbReference>
<dbReference type="PANTHER" id="PTHR42873">
    <property type="entry name" value="RIBOSOMAL RNA LARGE SUBUNIT METHYLTRANSFERASE"/>
    <property type="match status" value="1"/>
</dbReference>
<comment type="subcellular location">
    <subcellularLocation>
        <location evidence="1">Cytoplasm</location>
    </subcellularLocation>
</comment>
<dbReference type="PANTHER" id="PTHR42873:SF1">
    <property type="entry name" value="S-ADENOSYLMETHIONINE-DEPENDENT METHYLTRANSFERASE DOMAIN-CONTAINING PROTEIN"/>
    <property type="match status" value="1"/>
</dbReference>
<dbReference type="InterPro" id="IPR041532">
    <property type="entry name" value="RlmI-like_PUA"/>
</dbReference>
<dbReference type="Gene3D" id="2.30.130.10">
    <property type="entry name" value="PUA domain"/>
    <property type="match status" value="1"/>
</dbReference>
<dbReference type="InterPro" id="IPR015947">
    <property type="entry name" value="PUA-like_sf"/>
</dbReference>
<evidence type="ECO:0000256" key="6">
    <source>
        <dbReference type="ARBA" id="ARBA00038091"/>
    </source>
</evidence>
<dbReference type="Gene3D" id="3.30.750.80">
    <property type="entry name" value="RNA methyltransferase domain (HRMD) like"/>
    <property type="match status" value="1"/>
</dbReference>
<keyword evidence="3 9" id="KW-0489">Methyltransferase</keyword>
<evidence type="ECO:0000256" key="2">
    <source>
        <dbReference type="ARBA" id="ARBA00022490"/>
    </source>
</evidence>
<evidence type="ECO:0000313" key="10">
    <source>
        <dbReference type="Proteomes" id="UP001301140"/>
    </source>
</evidence>
<name>A0AAP4D5I1_9PROT</name>
<dbReference type="GO" id="GO:0032259">
    <property type="term" value="P:methylation"/>
    <property type="evidence" value="ECO:0007669"/>
    <property type="project" value="UniProtKB-KW"/>
</dbReference>
<dbReference type="SUPFAM" id="SSF53335">
    <property type="entry name" value="S-adenosyl-L-methionine-dependent methyltransferases"/>
    <property type="match status" value="1"/>
</dbReference>
<organism evidence="9 10">
    <name type="scientific">Marinimicrococcus flavescens</name>
    <dbReference type="NCBI Taxonomy" id="3031815"/>
    <lineage>
        <taxon>Bacteria</taxon>
        <taxon>Pseudomonadati</taxon>
        <taxon>Pseudomonadota</taxon>
        <taxon>Alphaproteobacteria</taxon>
        <taxon>Geminicoccales</taxon>
        <taxon>Geminicoccaceae</taxon>
        <taxon>Marinimicrococcus</taxon>
    </lineage>
</organism>
<dbReference type="AlphaFoldDB" id="A0AAP4D5I1"/>
<accession>A0AAP4D5I1</accession>
<dbReference type="Proteomes" id="UP001301140">
    <property type="component" value="Unassembled WGS sequence"/>
</dbReference>
<dbReference type="RefSeq" id="WP_327789138.1">
    <property type="nucleotide sequence ID" value="NZ_JARGEQ010000092.1"/>
</dbReference>
<reference evidence="9 10" key="1">
    <citation type="submission" date="2023-03" db="EMBL/GenBank/DDBJ databases">
        <title>YIM 152171 draft genome.</title>
        <authorList>
            <person name="Yang Z."/>
        </authorList>
    </citation>
    <scope>NUCLEOTIDE SEQUENCE [LARGE SCALE GENOMIC DNA]</scope>
    <source>
        <strain evidence="9 10">YIM 152171</strain>
    </source>
</reference>
<keyword evidence="10" id="KW-1185">Reference proteome</keyword>
<feature type="domain" description="S-adenosylmethionine-dependent methyltransferase" evidence="7">
    <location>
        <begin position="174"/>
        <end position="335"/>
    </location>
</feature>
<dbReference type="CDD" id="cd21153">
    <property type="entry name" value="PUA_RlmI"/>
    <property type="match status" value="1"/>
</dbReference>
<protein>
    <submittedName>
        <fullName evidence="9">Class I SAM-dependent rRNA methyltransferase</fullName>
    </submittedName>
</protein>
<dbReference type="GO" id="GO:0008168">
    <property type="term" value="F:methyltransferase activity"/>
    <property type="evidence" value="ECO:0007669"/>
    <property type="project" value="UniProtKB-KW"/>
</dbReference>
<dbReference type="InterPro" id="IPR029063">
    <property type="entry name" value="SAM-dependent_MTases_sf"/>
</dbReference>
<keyword evidence="5" id="KW-0949">S-adenosyl-L-methionine</keyword>